<comment type="subcellular location">
    <subcellularLocation>
        <location evidence="1">Nucleus</location>
    </subcellularLocation>
</comment>
<dbReference type="SMART" id="SM00432">
    <property type="entry name" value="MADS"/>
    <property type="match status" value="1"/>
</dbReference>
<protein>
    <recommendedName>
        <fullName evidence="6">MADS-box domain-containing protein</fullName>
    </recommendedName>
</protein>
<keyword evidence="8" id="KW-1185">Reference proteome</keyword>
<keyword evidence="3" id="KW-0238">DNA-binding</keyword>
<dbReference type="GO" id="GO:0000981">
    <property type="term" value="F:DNA-binding transcription factor activity, RNA polymerase II-specific"/>
    <property type="evidence" value="ECO:0007669"/>
    <property type="project" value="InterPro"/>
</dbReference>
<comment type="caution">
    <text evidence="7">The sequence shown here is derived from an EMBL/GenBank/DDBJ whole genome shotgun (WGS) entry which is preliminary data.</text>
</comment>
<dbReference type="PANTHER" id="PTHR11945">
    <property type="entry name" value="MADS BOX PROTEIN"/>
    <property type="match status" value="1"/>
</dbReference>
<proteinExistence type="predicted"/>
<keyword evidence="2" id="KW-0805">Transcription regulation</keyword>
<dbReference type="PROSITE" id="PS50066">
    <property type="entry name" value="MADS_BOX_2"/>
    <property type="match status" value="1"/>
</dbReference>
<dbReference type="Pfam" id="PF00319">
    <property type="entry name" value="SRF-TF"/>
    <property type="match status" value="1"/>
</dbReference>
<dbReference type="InterPro" id="IPR036879">
    <property type="entry name" value="TF_MADSbox_sf"/>
</dbReference>
<dbReference type="InterPro" id="IPR033897">
    <property type="entry name" value="SRF-like_MADS-box"/>
</dbReference>
<accession>A0AAN9LF70</accession>
<dbReference type="GO" id="GO:0000978">
    <property type="term" value="F:RNA polymerase II cis-regulatory region sequence-specific DNA binding"/>
    <property type="evidence" value="ECO:0007669"/>
    <property type="project" value="TreeGrafter"/>
</dbReference>
<feature type="domain" description="MADS-box" evidence="6">
    <location>
        <begin position="77"/>
        <end position="127"/>
    </location>
</feature>
<dbReference type="CDD" id="cd00266">
    <property type="entry name" value="MADS_SRF_like"/>
    <property type="match status" value="1"/>
</dbReference>
<dbReference type="GO" id="GO:0005634">
    <property type="term" value="C:nucleus"/>
    <property type="evidence" value="ECO:0007669"/>
    <property type="project" value="UniProtKB-SubCell"/>
</dbReference>
<gene>
    <name evidence="7" type="ORF">VNO80_29893</name>
</gene>
<dbReference type="PRINTS" id="PR00404">
    <property type="entry name" value="MADSDOMAIN"/>
</dbReference>
<evidence type="ECO:0000256" key="4">
    <source>
        <dbReference type="ARBA" id="ARBA00023163"/>
    </source>
</evidence>
<sequence>MLPASNCRSPPRRELEGGGDSLLWVSCVWCFAFLFSVSESEVLRVTGYGLWAEMADPRNQINIVIFNLKTSLLITTMARKKLDLTYITSDSKRKTTLKKRKHGLIKKMNEISTLCGIEACAIIYSPNDPQPEVWPSESEVQRVLSKFMEMSEQKQSRKMLNQESLLKQIIIKGQQQLTRQRNENRKKEMTHLMFQYLSVGRVFDNPSLIDLNDLSWLIDQNLNEIKKKMTMIQIQEVSPVTENGREHGYMHHHVQGLESKIDIIQK</sequence>
<dbReference type="GO" id="GO:0046983">
    <property type="term" value="F:protein dimerization activity"/>
    <property type="evidence" value="ECO:0007669"/>
    <property type="project" value="InterPro"/>
</dbReference>
<dbReference type="EMBL" id="JAYMYR010000011">
    <property type="protein sequence ID" value="KAK7333129.1"/>
    <property type="molecule type" value="Genomic_DNA"/>
</dbReference>
<name>A0AAN9LF70_PHACN</name>
<evidence type="ECO:0000313" key="8">
    <source>
        <dbReference type="Proteomes" id="UP001374584"/>
    </source>
</evidence>
<evidence type="ECO:0000256" key="3">
    <source>
        <dbReference type="ARBA" id="ARBA00023125"/>
    </source>
</evidence>
<dbReference type="PANTHER" id="PTHR11945:SF777">
    <property type="entry name" value="MADS-BOX TRANSCRIPTION FACTOR FAMILY PROTEIN"/>
    <property type="match status" value="1"/>
</dbReference>
<keyword evidence="5" id="KW-0539">Nucleus</keyword>
<evidence type="ECO:0000256" key="5">
    <source>
        <dbReference type="ARBA" id="ARBA00023242"/>
    </source>
</evidence>
<dbReference type="Gene3D" id="3.40.1810.10">
    <property type="entry name" value="Transcription factor, MADS-box"/>
    <property type="match status" value="1"/>
</dbReference>
<dbReference type="Proteomes" id="UP001374584">
    <property type="component" value="Unassembled WGS sequence"/>
</dbReference>
<evidence type="ECO:0000256" key="1">
    <source>
        <dbReference type="ARBA" id="ARBA00004123"/>
    </source>
</evidence>
<organism evidence="7 8">
    <name type="scientific">Phaseolus coccineus</name>
    <name type="common">Scarlet runner bean</name>
    <name type="synonym">Phaseolus multiflorus</name>
    <dbReference type="NCBI Taxonomy" id="3886"/>
    <lineage>
        <taxon>Eukaryota</taxon>
        <taxon>Viridiplantae</taxon>
        <taxon>Streptophyta</taxon>
        <taxon>Embryophyta</taxon>
        <taxon>Tracheophyta</taxon>
        <taxon>Spermatophyta</taxon>
        <taxon>Magnoliopsida</taxon>
        <taxon>eudicotyledons</taxon>
        <taxon>Gunneridae</taxon>
        <taxon>Pentapetalae</taxon>
        <taxon>rosids</taxon>
        <taxon>fabids</taxon>
        <taxon>Fabales</taxon>
        <taxon>Fabaceae</taxon>
        <taxon>Papilionoideae</taxon>
        <taxon>50 kb inversion clade</taxon>
        <taxon>NPAAA clade</taxon>
        <taxon>indigoferoid/millettioid clade</taxon>
        <taxon>Phaseoleae</taxon>
        <taxon>Phaseolus</taxon>
    </lineage>
</organism>
<reference evidence="7 8" key="1">
    <citation type="submission" date="2024-01" db="EMBL/GenBank/DDBJ databases">
        <title>The genomes of 5 underutilized Papilionoideae crops provide insights into root nodulation and disease resistanc.</title>
        <authorList>
            <person name="Jiang F."/>
        </authorList>
    </citation>
    <scope>NUCLEOTIDE SEQUENCE [LARGE SCALE GENOMIC DNA]</scope>
    <source>
        <strain evidence="7">JINMINGXINNONG_FW02</strain>
        <tissue evidence="7">Leaves</tissue>
    </source>
</reference>
<keyword evidence="4" id="KW-0804">Transcription</keyword>
<dbReference type="SUPFAM" id="SSF55455">
    <property type="entry name" value="SRF-like"/>
    <property type="match status" value="1"/>
</dbReference>
<dbReference type="FunFam" id="3.40.1810.10:FF:000018">
    <property type="entry name" value="agamous-like MADS-box protein AGL80"/>
    <property type="match status" value="1"/>
</dbReference>
<dbReference type="InterPro" id="IPR002100">
    <property type="entry name" value="TF_MADSbox"/>
</dbReference>
<evidence type="ECO:0000313" key="7">
    <source>
        <dbReference type="EMBL" id="KAK7333129.1"/>
    </source>
</evidence>
<dbReference type="GO" id="GO:0045944">
    <property type="term" value="P:positive regulation of transcription by RNA polymerase II"/>
    <property type="evidence" value="ECO:0007669"/>
    <property type="project" value="InterPro"/>
</dbReference>
<evidence type="ECO:0000256" key="2">
    <source>
        <dbReference type="ARBA" id="ARBA00023015"/>
    </source>
</evidence>
<dbReference type="AlphaFoldDB" id="A0AAN9LF70"/>
<evidence type="ECO:0000259" key="6">
    <source>
        <dbReference type="PROSITE" id="PS50066"/>
    </source>
</evidence>